<evidence type="ECO:0008006" key="3">
    <source>
        <dbReference type="Google" id="ProtNLM"/>
    </source>
</evidence>
<comment type="caution">
    <text evidence="1">The sequence shown here is derived from an EMBL/GenBank/DDBJ whole genome shotgun (WGS) entry which is preliminary data.</text>
</comment>
<sequence>MSEAQSSRTARRGRIFPHIQWTEEHKAQKRAEDENFHQRCQLIFDRVKPEVIETHYNWYMVVEPESGDYFIDQDEEVAMKVARQKHPGTVPLFLFRINDTGVSGTI</sequence>
<keyword evidence="2" id="KW-1185">Reference proteome</keyword>
<dbReference type="RefSeq" id="WP_229487077.1">
    <property type="nucleotide sequence ID" value="NZ_JAIVFQ010000043.1"/>
</dbReference>
<name>A0ABS8ID16_9NOSO</name>
<reference evidence="1 2" key="1">
    <citation type="journal article" date="2021" name="Microorganisms">
        <title>Genome Evolution of Filamentous Cyanobacterium Nostoc Species: From Facultative Symbiosis to Free Living.</title>
        <authorList>
            <person name="Huo D."/>
            <person name="Li H."/>
            <person name="Cai F."/>
            <person name="Guo X."/>
            <person name="Qiao Z."/>
            <person name="Wang W."/>
            <person name="Yu G."/>
            <person name="Li R."/>
        </authorList>
    </citation>
    <scope>NUCLEOTIDE SEQUENCE [LARGE SCALE GENOMIC DNA]</scope>
    <source>
        <strain evidence="1 2">CHAB 5714</strain>
    </source>
</reference>
<evidence type="ECO:0000313" key="2">
    <source>
        <dbReference type="Proteomes" id="UP001199525"/>
    </source>
</evidence>
<protein>
    <recommendedName>
        <fullName evidence="3">DUF5678 domain-containing protein</fullName>
    </recommendedName>
</protein>
<dbReference type="EMBL" id="JAIVFQ010000043">
    <property type="protein sequence ID" value="MCC5602105.1"/>
    <property type="molecule type" value="Genomic_DNA"/>
</dbReference>
<gene>
    <name evidence="1" type="ORF">LC586_23620</name>
</gene>
<proteinExistence type="predicted"/>
<dbReference type="Proteomes" id="UP001199525">
    <property type="component" value="Unassembled WGS sequence"/>
</dbReference>
<organism evidence="1 2">
    <name type="scientific">Nostoc favosum CHAB5714</name>
    <dbReference type="NCBI Taxonomy" id="2780399"/>
    <lineage>
        <taxon>Bacteria</taxon>
        <taxon>Bacillati</taxon>
        <taxon>Cyanobacteriota</taxon>
        <taxon>Cyanophyceae</taxon>
        <taxon>Nostocales</taxon>
        <taxon>Nostocaceae</taxon>
        <taxon>Nostoc</taxon>
        <taxon>Nostoc favosum</taxon>
    </lineage>
</organism>
<evidence type="ECO:0000313" key="1">
    <source>
        <dbReference type="EMBL" id="MCC5602105.1"/>
    </source>
</evidence>
<accession>A0ABS8ID16</accession>